<feature type="signal peptide" evidence="1">
    <location>
        <begin position="1"/>
        <end position="15"/>
    </location>
</feature>
<evidence type="ECO:0000256" key="1">
    <source>
        <dbReference type="SAM" id="SignalP"/>
    </source>
</evidence>
<accession>A0A2H3D7W2</accession>
<organism evidence="2 3">
    <name type="scientific">Armillaria gallica</name>
    <name type="common">Bulbous honey fungus</name>
    <name type="synonym">Armillaria bulbosa</name>
    <dbReference type="NCBI Taxonomy" id="47427"/>
    <lineage>
        <taxon>Eukaryota</taxon>
        <taxon>Fungi</taxon>
        <taxon>Dikarya</taxon>
        <taxon>Basidiomycota</taxon>
        <taxon>Agaricomycotina</taxon>
        <taxon>Agaricomycetes</taxon>
        <taxon>Agaricomycetidae</taxon>
        <taxon>Agaricales</taxon>
        <taxon>Marasmiineae</taxon>
        <taxon>Physalacriaceae</taxon>
        <taxon>Armillaria</taxon>
    </lineage>
</organism>
<feature type="chain" id="PRO_5013924324" evidence="1">
    <location>
        <begin position="16"/>
        <end position="165"/>
    </location>
</feature>
<keyword evidence="3" id="KW-1185">Reference proteome</keyword>
<reference evidence="3" key="1">
    <citation type="journal article" date="2017" name="Nat. Ecol. Evol.">
        <title>Genome expansion and lineage-specific genetic innovations in the forest pathogenic fungi Armillaria.</title>
        <authorList>
            <person name="Sipos G."/>
            <person name="Prasanna A.N."/>
            <person name="Walter M.C."/>
            <person name="O'Connor E."/>
            <person name="Balint B."/>
            <person name="Krizsan K."/>
            <person name="Kiss B."/>
            <person name="Hess J."/>
            <person name="Varga T."/>
            <person name="Slot J."/>
            <person name="Riley R."/>
            <person name="Boka B."/>
            <person name="Rigling D."/>
            <person name="Barry K."/>
            <person name="Lee J."/>
            <person name="Mihaltcheva S."/>
            <person name="LaButti K."/>
            <person name="Lipzen A."/>
            <person name="Waldron R."/>
            <person name="Moloney N.M."/>
            <person name="Sperisen C."/>
            <person name="Kredics L."/>
            <person name="Vagvoelgyi C."/>
            <person name="Patrignani A."/>
            <person name="Fitzpatrick D."/>
            <person name="Nagy I."/>
            <person name="Doyle S."/>
            <person name="Anderson J.B."/>
            <person name="Grigoriev I.V."/>
            <person name="Gueldener U."/>
            <person name="Muensterkoetter M."/>
            <person name="Nagy L.G."/>
        </authorList>
    </citation>
    <scope>NUCLEOTIDE SEQUENCE [LARGE SCALE GENOMIC DNA]</scope>
    <source>
        <strain evidence="3">Ar21-2</strain>
    </source>
</reference>
<name>A0A2H3D7W2_ARMGA</name>
<protein>
    <submittedName>
        <fullName evidence="2">Uncharacterized protein</fullName>
    </submittedName>
</protein>
<dbReference type="Proteomes" id="UP000217790">
    <property type="component" value="Unassembled WGS sequence"/>
</dbReference>
<sequence>MWLPSQMISIFKVLSVLIFSIDPDQFHILMQIIAMYGPTLECLSVTWRDYQLHEVMFQVKYSQTMMLPSDNALEHLGEKVNSGQIIGIGGCCNMMYYSWWLIYNLLIPPMAIRTLQKCKFPYKEYHMTVTEEPYGEDAKTVIWDVHTGVHLEKSLKELIFSIYIG</sequence>
<gene>
    <name evidence="2" type="ORF">ARMGADRAFT_1031531</name>
</gene>
<keyword evidence="1" id="KW-0732">Signal</keyword>
<evidence type="ECO:0000313" key="3">
    <source>
        <dbReference type="Proteomes" id="UP000217790"/>
    </source>
</evidence>
<dbReference type="OrthoDB" id="10444804at2759"/>
<dbReference type="AlphaFoldDB" id="A0A2H3D7W2"/>
<evidence type="ECO:0000313" key="2">
    <source>
        <dbReference type="EMBL" id="PBK91309.1"/>
    </source>
</evidence>
<dbReference type="EMBL" id="KZ293661">
    <property type="protein sequence ID" value="PBK91309.1"/>
    <property type="molecule type" value="Genomic_DNA"/>
</dbReference>
<dbReference type="InParanoid" id="A0A2H3D7W2"/>
<proteinExistence type="predicted"/>